<dbReference type="Pfam" id="PF21077">
    <property type="entry name" value="GDH_ACT3"/>
    <property type="match status" value="1"/>
</dbReference>
<feature type="domain" description="NAD-specific glutamate dehydrogenase C-terminal" evidence="3">
    <location>
        <begin position="1275"/>
        <end position="1607"/>
    </location>
</feature>
<evidence type="ECO:0000313" key="8">
    <source>
        <dbReference type="Proteomes" id="UP000236743"/>
    </source>
</evidence>
<dbReference type="Pfam" id="PF21078">
    <property type="entry name" value="GDH_HM3"/>
    <property type="match status" value="1"/>
</dbReference>
<dbReference type="InterPro" id="IPR024727">
    <property type="entry name" value="NAD_Glu_DH_N_ACT1"/>
</dbReference>
<dbReference type="Pfam" id="PF21073">
    <property type="entry name" value="GDH_HM1"/>
    <property type="match status" value="1"/>
</dbReference>
<dbReference type="PANTHER" id="PTHR43403:SF1">
    <property type="entry name" value="NAD-SPECIFIC GLUTAMATE DEHYDROGENASE"/>
    <property type="match status" value="1"/>
</dbReference>
<protein>
    <submittedName>
        <fullName evidence="7">Glutamate dehydrogenase</fullName>
    </submittedName>
</protein>
<gene>
    <name evidence="7" type="ORF">SAMN04488115_12063</name>
</gene>
<dbReference type="InterPro" id="IPR048381">
    <property type="entry name" value="GDH_C"/>
</dbReference>
<keyword evidence="1" id="KW-0560">Oxidoreductase</keyword>
<evidence type="ECO:0000259" key="4">
    <source>
        <dbReference type="Pfam" id="PF21075"/>
    </source>
</evidence>
<evidence type="ECO:0000313" key="7">
    <source>
        <dbReference type="EMBL" id="SEG82537.1"/>
    </source>
</evidence>
<dbReference type="InterPro" id="IPR028971">
    <property type="entry name" value="NAD-GDH_cat"/>
</dbReference>
<dbReference type="InterPro" id="IPR049064">
    <property type="entry name" value="NAD_Glu_DH_ACT3"/>
</dbReference>
<feature type="domain" description="NAD-glutamate dehydrogenase ACT2" evidence="5">
    <location>
        <begin position="407"/>
        <end position="495"/>
    </location>
</feature>
<dbReference type="SUPFAM" id="SSF51735">
    <property type="entry name" value="NAD(P)-binding Rossmann-fold domains"/>
    <property type="match status" value="1"/>
</dbReference>
<dbReference type="RefSeq" id="WP_200828109.1">
    <property type="nucleotide sequence ID" value="NZ_FNUY01000020.1"/>
</dbReference>
<dbReference type="InterPro" id="IPR049062">
    <property type="entry name" value="NAD_Glu_DH_ACT2"/>
</dbReference>
<evidence type="ECO:0000259" key="5">
    <source>
        <dbReference type="Pfam" id="PF21076"/>
    </source>
</evidence>
<dbReference type="SUPFAM" id="SSF53223">
    <property type="entry name" value="Aminoacid dehydrogenase-like, N-terminal domain"/>
    <property type="match status" value="1"/>
</dbReference>
<organism evidence="7 8">
    <name type="scientific">Bosea lathyri</name>
    <dbReference type="NCBI Taxonomy" id="1036778"/>
    <lineage>
        <taxon>Bacteria</taxon>
        <taxon>Pseudomonadati</taxon>
        <taxon>Pseudomonadota</taxon>
        <taxon>Alphaproteobacteria</taxon>
        <taxon>Hyphomicrobiales</taxon>
        <taxon>Boseaceae</taxon>
        <taxon>Bosea</taxon>
    </lineage>
</organism>
<dbReference type="Pfam" id="PF05088">
    <property type="entry name" value="Bac_GDH_CD"/>
    <property type="match status" value="1"/>
</dbReference>
<accession>A0A1H6DAN8</accession>
<dbReference type="GO" id="GO:0004352">
    <property type="term" value="F:glutamate dehydrogenase (NAD+) activity"/>
    <property type="evidence" value="ECO:0007669"/>
    <property type="project" value="InterPro"/>
</dbReference>
<evidence type="ECO:0000259" key="6">
    <source>
        <dbReference type="Pfam" id="PF21077"/>
    </source>
</evidence>
<proteinExistence type="predicted"/>
<evidence type="ECO:0000256" key="1">
    <source>
        <dbReference type="ARBA" id="ARBA00023002"/>
    </source>
</evidence>
<dbReference type="PIRSF" id="PIRSF036761">
    <property type="entry name" value="GDH_Mll4104"/>
    <property type="match status" value="1"/>
</dbReference>
<dbReference type="GO" id="GO:0004069">
    <property type="term" value="F:L-aspartate:2-oxoglutarate aminotransferase activity"/>
    <property type="evidence" value="ECO:0007669"/>
    <property type="project" value="InterPro"/>
</dbReference>
<dbReference type="InterPro" id="IPR049056">
    <property type="entry name" value="NAD_Glu_DH_HM3"/>
</dbReference>
<dbReference type="Gene3D" id="3.40.50.720">
    <property type="entry name" value="NAD(P)-binding Rossmann-like Domain"/>
    <property type="match status" value="1"/>
</dbReference>
<dbReference type="InterPro" id="IPR049059">
    <property type="entry name" value="NAD_Glu_DH_HM1"/>
</dbReference>
<dbReference type="Pfam" id="PF21074">
    <property type="entry name" value="GDH_C"/>
    <property type="match status" value="1"/>
</dbReference>
<sequence>MAKRVTNATAAAIAAIEAAASGLGSAMPQEFPRLLFGRAVAEDLDALPPDMLARAAAAAYDHLIAPRKPETINLRFRDDGFSSEGRERQLTILEVVNDNKAFLLDSTLAELAEQGYEPRLVAHPILAVSRDAQGDFLALAGEAAGRAPEGTRRESLIHIHLDRIDTAEARDRLRTGLERVYADVGLAVEDWAAMRGRITEVIQAYRANPPPLPEDEVAEALQFLEWIAGDNFTLLGMRAYRFPGGDVAADPIEGSGLGILRDPDVKVLRKNSEMVTTTPEIRAFLAKPQALIITKANVKSRVHRRVHLDYVGVKLFTPDGRLDGELRILGLLTSNAYTGSARAIPYLRLKVARVAKSTGFDAASYSGRALLNVLDAFPRDELFQIDAGTLESFALDILQLTERPRIRALARVDEFDRFVSILVFIPKDRYDTQVRRRVGDFLARIYQGRVSAAYPAYPDGRLSRTHYIIGRDEGKTPKVDRATLEAGISAIVRTWGDGLKEVLDQEKAGPAARALAERYAEAFGAAYRERFAAGDALVDIDMLQKLTPERPRAVNLYRREGDPATRANLKVFSRGAAISLSARVPVLENMGFRVVNERTYNIMPQTAAGNGAENARVWLHDMTLERADDSEIDVISLDPTIEAALMAQFRGLAESDRFDQLVLAAGLAWREAALLRALGRYLRQVGAPYAQSYIADALTRHAGIASGLIALFVAKFDPRLTDGERDKACAAERAKIETALDAVTSLDEDRILRRLVNLIDASLRTNFFQIGTDGQPRGTISIKYDCAKVDSLPLPRPLYEIFVYSPRVEGIHMRFGKVARGGLRWSDRPQDFRTEVLGLVKAQQVKNAVIVPVGAKGGFVPKQLPAPTDRQAWLAEGTESYRIFVRTLLELTDNLDGETVVPPPDTVRHDGDDPYLVVAADKGTATFSDTANALSLEKHHWLGDAFASGGSQGYDHKGMGITARGAWEAVKRHFREVDIDIQTTPFTVAGVGDMSGDVFGNGMLLSPAIKLIAAFDHRDIFLDPEPDTAKSLAERQRLFALPRSSWGDYDKSLISEGGGVFSRQAKSIPLSKAVQAMLDLPKSEVSPPELMTAILKSRVDLLWFGGIGTYIRAADETDAQVGDRANDAIRITGGDLRARVIGEGANLGSTQRGRIEAARKGVKLNTDAIDNSAGVNTSDLEVNIKIALAGPVKDGRLAEDDRNALLATMTDEVGLLVLRNNYLQPLALSLTEAQGVAAIPDLRRLMQSLEAEGRLDRTVEYLPSDAIIAEREKRGESLTRPELAVLLAYAKLALHDALLESTVPDDLYLNSELVRYFPKALRDGYGPEIATHKLRREIVATQLANAIINRGGPAIVTTLADRTRAEAPAIAAAYAIARDSFDLIALNGAIDALDAKVPGRTQLGLYGAAQALVSDRMSWFLRRGVAKPGSIEQTVAHYAKGVAELAEGLDSLLPEAAAQARLARIAVLVSEGVPDVLAARVASLPALAEATDIVDIAERTGRSITDVARIHFGVDSVFGLSNLGGSAAAVPATDDYERLARERAVETLDDAHSGLTQEIASGTNGAGTLESWLGERGAEAERTRNTVQAIATSGLSLPKLMVAAGMLADLPRKHI</sequence>
<evidence type="ECO:0000259" key="3">
    <source>
        <dbReference type="Pfam" id="PF21074"/>
    </source>
</evidence>
<evidence type="ECO:0000259" key="2">
    <source>
        <dbReference type="Pfam" id="PF05088"/>
    </source>
</evidence>
<reference evidence="7 8" key="1">
    <citation type="submission" date="2016-10" db="EMBL/GenBank/DDBJ databases">
        <authorList>
            <person name="de Groot N.N."/>
        </authorList>
    </citation>
    <scope>NUCLEOTIDE SEQUENCE [LARGE SCALE GENOMIC DNA]</scope>
    <source>
        <strain evidence="7 8">DSM 26656</strain>
    </source>
</reference>
<feature type="domain" description="NAD-glutamate dehydrogenase catalytic" evidence="2">
    <location>
        <begin position="735"/>
        <end position="1230"/>
    </location>
</feature>
<dbReference type="InterPro" id="IPR007780">
    <property type="entry name" value="NAD_Glu_DH_bac"/>
</dbReference>
<feature type="domain" description="NAD-glutamate dehydrogenase N-terminal ACT1" evidence="4">
    <location>
        <begin position="32"/>
        <end position="177"/>
    </location>
</feature>
<dbReference type="Proteomes" id="UP000236743">
    <property type="component" value="Unassembled WGS sequence"/>
</dbReference>
<dbReference type="InterPro" id="IPR046346">
    <property type="entry name" value="Aminoacid_DH-like_N_sf"/>
</dbReference>
<dbReference type="Pfam" id="PF21079">
    <property type="entry name" value="GDH_HM2"/>
    <property type="match status" value="1"/>
</dbReference>
<feature type="domain" description="NAD-glutamate dehydrogenase ACT3" evidence="6">
    <location>
        <begin position="553"/>
        <end position="634"/>
    </location>
</feature>
<dbReference type="GO" id="GO:0006538">
    <property type="term" value="P:L-glutamate catabolic process"/>
    <property type="evidence" value="ECO:0007669"/>
    <property type="project" value="InterPro"/>
</dbReference>
<dbReference type="Pfam" id="PF21075">
    <property type="entry name" value="GDH_ACT1"/>
    <property type="match status" value="1"/>
</dbReference>
<keyword evidence="8" id="KW-1185">Reference proteome</keyword>
<dbReference type="InterPro" id="IPR049058">
    <property type="entry name" value="NAD_Glu_DH_HM2"/>
</dbReference>
<dbReference type="InterPro" id="IPR036291">
    <property type="entry name" value="NAD(P)-bd_dom_sf"/>
</dbReference>
<name>A0A1H6DAN8_9HYPH</name>
<dbReference type="Pfam" id="PF21076">
    <property type="entry name" value="GDH_ACT2"/>
    <property type="match status" value="1"/>
</dbReference>
<dbReference type="PANTHER" id="PTHR43403">
    <property type="entry name" value="NAD-SPECIFIC GLUTAMATE DEHYDROGENASE"/>
    <property type="match status" value="1"/>
</dbReference>
<dbReference type="EMBL" id="FNUY01000020">
    <property type="protein sequence ID" value="SEG82537.1"/>
    <property type="molecule type" value="Genomic_DNA"/>
</dbReference>